<evidence type="ECO:0000259" key="4">
    <source>
        <dbReference type="Pfam" id="PF01408"/>
    </source>
</evidence>
<comment type="caution">
    <text evidence="6">The sequence shown here is derived from an EMBL/GenBank/DDBJ whole genome shotgun (WGS) entry which is preliminary data.</text>
</comment>
<sequence>MTARIGLIGYGLGGRVFHAPFIRAAQNLDLVAVQVTNAERAAQARAENPSARIVADLDGVQAAGAEAVVISTPPATHRDLTLEAVRRGLHVVVDKPFALTYADAQEMARAAEEAGVLLTVFHNRRYDTDIRTARALMQSGRLGQVRRFEFALDQGFSAPERVASKGGVLLDLGPHVIDCALHLLGPATSVHAQLQMRPTDQGPTDVAHAIAIEHENGAQSLVSATKASGIVGRRLRLTSDEGCYISDYTDVQADAVQAGHWPEHDRDAWGFEQKARWGTLRLREDAGEPQTREGRAETIPSQKGDVTELYEAFADAITSGGEGPVPVAEALHTMEVLQAARTSAEQVRVVPVGRAAQGEDA</sequence>
<dbReference type="InterPro" id="IPR051317">
    <property type="entry name" value="Gfo/Idh/MocA_oxidoreduct"/>
</dbReference>
<dbReference type="EMBL" id="JACHWP010000001">
    <property type="protein sequence ID" value="MBB3022141.1"/>
    <property type="molecule type" value="Genomic_DNA"/>
</dbReference>
<feature type="domain" description="GFO/IDH/MocA-like oxidoreductase" evidence="5">
    <location>
        <begin position="130"/>
        <end position="242"/>
    </location>
</feature>
<dbReference type="SUPFAM" id="SSF51735">
    <property type="entry name" value="NAD(P)-binding Rossmann-fold domains"/>
    <property type="match status" value="1"/>
</dbReference>
<dbReference type="InterPro" id="IPR036291">
    <property type="entry name" value="NAD(P)-bd_dom_sf"/>
</dbReference>
<dbReference type="SUPFAM" id="SSF55347">
    <property type="entry name" value="Glyceraldehyde-3-phosphate dehydrogenase-like, C-terminal domain"/>
    <property type="match status" value="1"/>
</dbReference>
<keyword evidence="2" id="KW-0560">Oxidoreductase</keyword>
<name>A0A839QVW0_9MICO</name>
<gene>
    <name evidence="6" type="ORF">FHX50_000389</name>
</gene>
<feature type="domain" description="Gfo/Idh/MocA-like oxidoreductase N-terminal" evidence="4">
    <location>
        <begin position="4"/>
        <end position="122"/>
    </location>
</feature>
<comment type="similarity">
    <text evidence="1">Belongs to the Gfo/Idh/MocA family.</text>
</comment>
<evidence type="ECO:0000256" key="2">
    <source>
        <dbReference type="ARBA" id="ARBA00023002"/>
    </source>
</evidence>
<evidence type="ECO:0000256" key="3">
    <source>
        <dbReference type="ARBA" id="ARBA00023027"/>
    </source>
</evidence>
<keyword evidence="7" id="KW-1185">Reference proteome</keyword>
<organism evidence="6 7">
    <name type="scientific">Helcobacillus massiliensis</name>
    <dbReference type="NCBI Taxonomy" id="521392"/>
    <lineage>
        <taxon>Bacteria</taxon>
        <taxon>Bacillati</taxon>
        <taxon>Actinomycetota</taxon>
        <taxon>Actinomycetes</taxon>
        <taxon>Micrococcales</taxon>
        <taxon>Dermabacteraceae</taxon>
        <taxon>Helcobacillus</taxon>
    </lineage>
</organism>
<dbReference type="RefSeq" id="WP_183373959.1">
    <property type="nucleotide sequence ID" value="NZ_CBCSFZ010000040.1"/>
</dbReference>
<evidence type="ECO:0000313" key="6">
    <source>
        <dbReference type="EMBL" id="MBB3022141.1"/>
    </source>
</evidence>
<evidence type="ECO:0000313" key="7">
    <source>
        <dbReference type="Proteomes" id="UP000568050"/>
    </source>
</evidence>
<dbReference type="Pfam" id="PF01408">
    <property type="entry name" value="GFO_IDH_MocA"/>
    <property type="match status" value="1"/>
</dbReference>
<dbReference type="InterPro" id="IPR055170">
    <property type="entry name" value="GFO_IDH_MocA-like_dom"/>
</dbReference>
<dbReference type="Proteomes" id="UP000568050">
    <property type="component" value="Unassembled WGS sequence"/>
</dbReference>
<dbReference type="AlphaFoldDB" id="A0A839QVW0"/>
<accession>A0A839QVW0</accession>
<reference evidence="6 7" key="1">
    <citation type="submission" date="2020-08" db="EMBL/GenBank/DDBJ databases">
        <title>Sequencing the genomes of 1000 actinobacteria strains.</title>
        <authorList>
            <person name="Klenk H.-P."/>
        </authorList>
    </citation>
    <scope>NUCLEOTIDE SEQUENCE [LARGE SCALE GENOMIC DNA]</scope>
    <source>
        <strain evidence="6 7">DSM 23040</strain>
    </source>
</reference>
<dbReference type="GO" id="GO:0000166">
    <property type="term" value="F:nucleotide binding"/>
    <property type="evidence" value="ECO:0007669"/>
    <property type="project" value="InterPro"/>
</dbReference>
<protein>
    <submittedName>
        <fullName evidence="6">Putative dehydrogenase</fullName>
    </submittedName>
</protein>
<dbReference type="Gene3D" id="3.40.50.720">
    <property type="entry name" value="NAD(P)-binding Rossmann-like Domain"/>
    <property type="match status" value="1"/>
</dbReference>
<dbReference type="PANTHER" id="PTHR43708">
    <property type="entry name" value="CONSERVED EXPRESSED OXIDOREDUCTASE (EUROFUNG)"/>
    <property type="match status" value="1"/>
</dbReference>
<keyword evidence="3" id="KW-0520">NAD</keyword>
<dbReference type="Pfam" id="PF22725">
    <property type="entry name" value="GFO_IDH_MocA_C3"/>
    <property type="match status" value="1"/>
</dbReference>
<dbReference type="PANTHER" id="PTHR43708:SF5">
    <property type="entry name" value="CONSERVED EXPRESSED OXIDOREDUCTASE (EUROFUNG)-RELATED"/>
    <property type="match status" value="1"/>
</dbReference>
<evidence type="ECO:0000259" key="5">
    <source>
        <dbReference type="Pfam" id="PF22725"/>
    </source>
</evidence>
<proteinExistence type="inferred from homology"/>
<dbReference type="Gene3D" id="3.30.360.10">
    <property type="entry name" value="Dihydrodipicolinate Reductase, domain 2"/>
    <property type="match status" value="1"/>
</dbReference>
<dbReference type="InterPro" id="IPR000683">
    <property type="entry name" value="Gfo/Idh/MocA-like_OxRdtase_N"/>
</dbReference>
<evidence type="ECO:0000256" key="1">
    <source>
        <dbReference type="ARBA" id="ARBA00010928"/>
    </source>
</evidence>
<dbReference type="GO" id="GO:0016491">
    <property type="term" value="F:oxidoreductase activity"/>
    <property type="evidence" value="ECO:0007669"/>
    <property type="project" value="UniProtKB-KW"/>
</dbReference>